<dbReference type="Gramene" id="Ma11_t16640.1">
    <property type="protein sequence ID" value="Ma11_p16640.1"/>
    <property type="gene ID" value="Ma11_g16640"/>
</dbReference>
<name>A0A804L8L3_MUSAM</name>
<sequence length="125" mass="13902">MHAPRRSIPKKNRRLTPRLALTSSAKRSVRNVGATVSTHPGHVLSPQQDPSLRSPQGRLIDPHRTTYEASSFFLPERSDKNTFGTHNLRGGGTMSPAPAKTWELYRKDYIVMPAGDAQETPQLIC</sequence>
<feature type="compositionally biased region" description="Basic residues" evidence="1">
    <location>
        <begin position="1"/>
        <end position="16"/>
    </location>
</feature>
<keyword evidence="4" id="KW-1185">Reference proteome</keyword>
<evidence type="ECO:0000313" key="3">
    <source>
        <dbReference type="EnsemblPlants" id="Ma11_p16640.1"/>
    </source>
</evidence>
<proteinExistence type="predicted"/>
<dbReference type="InParanoid" id="A0A804L8L3"/>
<reference evidence="3" key="2">
    <citation type="submission" date="2021-05" db="UniProtKB">
        <authorList>
            <consortium name="EnsemblPlants"/>
        </authorList>
    </citation>
    <scope>IDENTIFICATION</scope>
    <source>
        <strain evidence="3">subsp. malaccensis</strain>
    </source>
</reference>
<evidence type="ECO:0000256" key="1">
    <source>
        <dbReference type="SAM" id="MobiDB-lite"/>
    </source>
</evidence>
<gene>
    <name evidence="2" type="ORF">GSMUA_08410.1</name>
</gene>
<dbReference type="Proteomes" id="UP000012960">
    <property type="component" value="Unplaced"/>
</dbReference>
<dbReference type="EMBL" id="HG996475">
    <property type="protein sequence ID" value="CAG1864787.1"/>
    <property type="molecule type" value="Genomic_DNA"/>
</dbReference>
<feature type="region of interest" description="Disordered" evidence="1">
    <location>
        <begin position="1"/>
        <end position="64"/>
    </location>
</feature>
<evidence type="ECO:0000313" key="2">
    <source>
        <dbReference type="EMBL" id="CAG1864787.1"/>
    </source>
</evidence>
<dbReference type="AlphaFoldDB" id="A0A804L8L3"/>
<evidence type="ECO:0000313" key="4">
    <source>
        <dbReference type="Proteomes" id="UP000012960"/>
    </source>
</evidence>
<dbReference type="EnsemblPlants" id="Ma11_t16640.1">
    <property type="protein sequence ID" value="Ma11_p16640.1"/>
    <property type="gene ID" value="Ma11_g16640"/>
</dbReference>
<feature type="region of interest" description="Disordered" evidence="1">
    <location>
        <begin position="78"/>
        <end position="98"/>
    </location>
</feature>
<accession>A0A804L8L3</accession>
<reference evidence="2" key="1">
    <citation type="submission" date="2021-03" db="EMBL/GenBank/DDBJ databases">
        <authorList>
            <consortium name="Genoscope - CEA"/>
            <person name="William W."/>
        </authorList>
    </citation>
    <scope>NUCLEOTIDE SEQUENCE</scope>
    <source>
        <strain evidence="2">Doubled-haploid Pahang</strain>
    </source>
</reference>
<feature type="compositionally biased region" description="Polar residues" evidence="1">
    <location>
        <begin position="45"/>
        <end position="54"/>
    </location>
</feature>
<organism evidence="3 4">
    <name type="scientific">Musa acuminata subsp. malaccensis</name>
    <name type="common">Wild banana</name>
    <name type="synonym">Musa malaccensis</name>
    <dbReference type="NCBI Taxonomy" id="214687"/>
    <lineage>
        <taxon>Eukaryota</taxon>
        <taxon>Viridiplantae</taxon>
        <taxon>Streptophyta</taxon>
        <taxon>Embryophyta</taxon>
        <taxon>Tracheophyta</taxon>
        <taxon>Spermatophyta</taxon>
        <taxon>Magnoliopsida</taxon>
        <taxon>Liliopsida</taxon>
        <taxon>Zingiberales</taxon>
        <taxon>Musaceae</taxon>
        <taxon>Musa</taxon>
    </lineage>
</organism>
<protein>
    <submittedName>
        <fullName evidence="2">(wild Malaysian banana) hypothetical protein</fullName>
    </submittedName>
</protein>